<protein>
    <submittedName>
        <fullName evidence="3">Uncharacterized protein</fullName>
    </submittedName>
</protein>
<reference evidence="3" key="1">
    <citation type="submission" date="2022-11" db="UniProtKB">
        <authorList>
            <consortium name="WormBaseParasite"/>
        </authorList>
    </citation>
    <scope>IDENTIFICATION</scope>
</reference>
<evidence type="ECO:0000313" key="3">
    <source>
        <dbReference type="WBParaSite" id="PSAMB.scaffold11845size3099.g34461.t1"/>
    </source>
</evidence>
<feature type="region of interest" description="Disordered" evidence="1">
    <location>
        <begin position="1"/>
        <end position="52"/>
    </location>
</feature>
<dbReference type="WBParaSite" id="PSAMB.scaffold11845size3099.g34461.t1">
    <property type="protein sequence ID" value="PSAMB.scaffold11845size3099.g34461.t1"/>
    <property type="gene ID" value="PSAMB.scaffold11845size3099.g34461"/>
</dbReference>
<keyword evidence="2" id="KW-1185">Reference proteome</keyword>
<evidence type="ECO:0000256" key="1">
    <source>
        <dbReference type="SAM" id="MobiDB-lite"/>
    </source>
</evidence>
<dbReference type="AlphaFoldDB" id="A0A914URN4"/>
<dbReference type="Proteomes" id="UP000887566">
    <property type="component" value="Unplaced"/>
</dbReference>
<organism evidence="2 3">
    <name type="scientific">Plectus sambesii</name>
    <dbReference type="NCBI Taxonomy" id="2011161"/>
    <lineage>
        <taxon>Eukaryota</taxon>
        <taxon>Metazoa</taxon>
        <taxon>Ecdysozoa</taxon>
        <taxon>Nematoda</taxon>
        <taxon>Chromadorea</taxon>
        <taxon>Plectida</taxon>
        <taxon>Plectina</taxon>
        <taxon>Plectoidea</taxon>
        <taxon>Plectidae</taxon>
        <taxon>Plectus</taxon>
    </lineage>
</organism>
<name>A0A914URN4_9BILA</name>
<sequence>MTGERLAAGSLNRYEEEAGPKAATCGGRPKLTPRGEEVLGGTHDAVSGPPSHRSLFSPITCRTRVPHTDAFGSFKHYAAVKHDGYSANLGYDRCEDDNMKHFDANGFVLTVEKTESQEAQRQFIYKISI</sequence>
<evidence type="ECO:0000313" key="2">
    <source>
        <dbReference type="Proteomes" id="UP000887566"/>
    </source>
</evidence>
<proteinExistence type="predicted"/>
<accession>A0A914URN4</accession>